<protein>
    <submittedName>
        <fullName evidence="2">Uncharacterized protein</fullName>
    </submittedName>
</protein>
<evidence type="ECO:0000313" key="2">
    <source>
        <dbReference type="EMBL" id="KAF9040346.1"/>
    </source>
</evidence>
<keyword evidence="3" id="KW-1185">Reference proteome</keyword>
<evidence type="ECO:0000313" key="3">
    <source>
        <dbReference type="Proteomes" id="UP000772434"/>
    </source>
</evidence>
<comment type="caution">
    <text evidence="2">The sequence shown here is derived from an EMBL/GenBank/DDBJ whole genome shotgun (WGS) entry which is preliminary data.</text>
</comment>
<feature type="region of interest" description="Disordered" evidence="1">
    <location>
        <begin position="115"/>
        <end position="144"/>
    </location>
</feature>
<name>A0A9P5P2U5_9AGAR</name>
<accession>A0A9P5P2U5</accession>
<feature type="compositionally biased region" description="Polar residues" evidence="1">
    <location>
        <begin position="115"/>
        <end position="129"/>
    </location>
</feature>
<gene>
    <name evidence="2" type="ORF">BDP27DRAFT_1435146</name>
</gene>
<sequence>MYILKEAPVVVPLPGDLEEIVHSCTKRWANLQDLRMTARIEKQWQSECMILFEGTAKDKVLQWLDQCLQMRGEMEAQPALAHFLNIIRLPVVKWEEYLQAAQVQLVQEGTRYQCAPQNSEPISPHSSELLQGVDDNEGRKDHKTRTDLSDVSAEVLMRRWTDTLTKVFLEEEPLNCIDQDIAQALWLETLEEMKGIPESRYHSHKWQNTFKGSELAQAINKITSPNYLVKHACHQKKKVPQYRIIWVGYYALGEVLGLLQERWTPKEIVEQWEATSKTQNFLQKKIPGVKYTPLKNIHNPSKLVQTIFAFENLVPLEAFPTQVYLLLSAENFVQAWNRTIAPGLHEYHFDIEGISPETQFDQIQRWLRSKQGCNDPARIKLHLTEPFQTILDCTVDYFEFLEQIQSKVWDFRLRKDEFDSMFQDGNTWTPGLCKHCFNEPPMNQCVQDKLTTLLTWEQVKQKHPDLDLEGAGISCAPRGHQVMPVPPPQIRNEDGSIKEHKPITSIYHPIIDLHLVIIEANQAIIDRCGRHIIRLIDSQTNQLHDFIYFNAFPGDILDDMVSNNEKDSGVKALHRERSEKMLYWSRGDMVSIGSRIPKGGAKGTSYDTYRGMVASSKDTIRLLFDHARDSLAILEAARSVDPRLVSKLKEVSKECNRLGISGANIYRCQKLSSSCSPMRLMPHGDSVRSFGIKAKMNGWNGDFFNLQLGYLIKTRSNTLWSFDSSHMHGTNLLSQESLITSNQWHWVETSDNEEDMEIVNELEEGEVAEMQDSTEGIKFSLVILVTD</sequence>
<dbReference type="OrthoDB" id="3049390at2759"/>
<evidence type="ECO:0000256" key="1">
    <source>
        <dbReference type="SAM" id="MobiDB-lite"/>
    </source>
</evidence>
<dbReference type="EMBL" id="JADNRY010000559">
    <property type="protein sequence ID" value="KAF9040346.1"/>
    <property type="molecule type" value="Genomic_DNA"/>
</dbReference>
<reference evidence="2" key="1">
    <citation type="submission" date="2020-11" db="EMBL/GenBank/DDBJ databases">
        <authorList>
            <consortium name="DOE Joint Genome Institute"/>
            <person name="Ahrendt S."/>
            <person name="Riley R."/>
            <person name="Andreopoulos W."/>
            <person name="Labutti K."/>
            <person name="Pangilinan J."/>
            <person name="Ruiz-Duenas F.J."/>
            <person name="Barrasa J.M."/>
            <person name="Sanchez-Garcia M."/>
            <person name="Camarero S."/>
            <person name="Miyauchi S."/>
            <person name="Serrano A."/>
            <person name="Linde D."/>
            <person name="Babiker R."/>
            <person name="Drula E."/>
            <person name="Ayuso-Fernandez I."/>
            <person name="Pacheco R."/>
            <person name="Padilla G."/>
            <person name="Ferreira P."/>
            <person name="Barriuso J."/>
            <person name="Kellner H."/>
            <person name="Castanera R."/>
            <person name="Alfaro M."/>
            <person name="Ramirez L."/>
            <person name="Pisabarro A.G."/>
            <person name="Kuo A."/>
            <person name="Tritt A."/>
            <person name="Lipzen A."/>
            <person name="He G."/>
            <person name="Yan M."/>
            <person name="Ng V."/>
            <person name="Cullen D."/>
            <person name="Martin F."/>
            <person name="Rosso M.-N."/>
            <person name="Henrissat B."/>
            <person name="Hibbett D."/>
            <person name="Martinez A.T."/>
            <person name="Grigoriev I.V."/>
        </authorList>
    </citation>
    <scope>NUCLEOTIDE SEQUENCE</scope>
    <source>
        <strain evidence="2">AH 40177</strain>
    </source>
</reference>
<dbReference type="AlphaFoldDB" id="A0A9P5P2U5"/>
<organism evidence="2 3">
    <name type="scientific">Rhodocollybia butyracea</name>
    <dbReference type="NCBI Taxonomy" id="206335"/>
    <lineage>
        <taxon>Eukaryota</taxon>
        <taxon>Fungi</taxon>
        <taxon>Dikarya</taxon>
        <taxon>Basidiomycota</taxon>
        <taxon>Agaricomycotina</taxon>
        <taxon>Agaricomycetes</taxon>
        <taxon>Agaricomycetidae</taxon>
        <taxon>Agaricales</taxon>
        <taxon>Marasmiineae</taxon>
        <taxon>Omphalotaceae</taxon>
        <taxon>Rhodocollybia</taxon>
    </lineage>
</organism>
<dbReference type="Proteomes" id="UP000772434">
    <property type="component" value="Unassembled WGS sequence"/>
</dbReference>
<proteinExistence type="predicted"/>